<dbReference type="PROSITE" id="PS51184">
    <property type="entry name" value="JMJC"/>
    <property type="match status" value="1"/>
</dbReference>
<feature type="domain" description="JmjC" evidence="1">
    <location>
        <begin position="118"/>
        <end position="268"/>
    </location>
</feature>
<organism evidence="2 3">
    <name type="scientific">Variovorax beijingensis</name>
    <dbReference type="NCBI Taxonomy" id="2496117"/>
    <lineage>
        <taxon>Bacteria</taxon>
        <taxon>Pseudomonadati</taxon>
        <taxon>Pseudomonadota</taxon>
        <taxon>Betaproteobacteria</taxon>
        <taxon>Burkholderiales</taxon>
        <taxon>Comamonadaceae</taxon>
        <taxon>Variovorax</taxon>
    </lineage>
</organism>
<dbReference type="Gene3D" id="2.60.120.650">
    <property type="entry name" value="Cupin"/>
    <property type="match status" value="1"/>
</dbReference>
<dbReference type="SUPFAM" id="SSF51197">
    <property type="entry name" value="Clavaminate synthase-like"/>
    <property type="match status" value="1"/>
</dbReference>
<gene>
    <name evidence="2" type="ORF">FB547_101230</name>
</gene>
<dbReference type="OrthoDB" id="112741at2"/>
<evidence type="ECO:0000259" key="1">
    <source>
        <dbReference type="PROSITE" id="PS51184"/>
    </source>
</evidence>
<sequence>MCVTSMNSVVASETTYRVWTDDPAGFSTQRITPMHHSFHEHPLFQVPELVKLGMELSKLDQCRFMNPDRTVASRLAHDSRPPDGRSIAEFFKRVEEPGSSVAFYNIEVIPRYQALLMSVVNSMRALVEREQPDIFRVNGFVFFSAPPSVTPFHIDRENNFWLQLHGHKILNVWDHRDRSIVPADAVEDFIVTQSLGKVRFDEAFLPRGLEFDAQPGDAVYFPSTSPHMTRSTVDRTAAPGDRLSISIGVTFYTAATRKVARIHQVNRLMRKCGMSPSYPSESPHADAAKSAVGGLVGACRARLGTARAQFICMTSARRVKHTPPPGSY</sequence>
<proteinExistence type="predicted"/>
<name>A0A561CHJ4_9BURK</name>
<dbReference type="EMBL" id="VIVL01000001">
    <property type="protein sequence ID" value="TWD90564.1"/>
    <property type="molecule type" value="Genomic_DNA"/>
</dbReference>
<dbReference type="Pfam" id="PF08007">
    <property type="entry name" value="JmjC_2"/>
    <property type="match status" value="1"/>
</dbReference>
<comment type="caution">
    <text evidence="2">The sequence shown here is derived from an EMBL/GenBank/DDBJ whole genome shotgun (WGS) entry which is preliminary data.</text>
</comment>
<dbReference type="InterPro" id="IPR003347">
    <property type="entry name" value="JmjC_dom"/>
</dbReference>
<evidence type="ECO:0000313" key="2">
    <source>
        <dbReference type="EMBL" id="TWD90564.1"/>
    </source>
</evidence>
<evidence type="ECO:0000313" key="3">
    <source>
        <dbReference type="Proteomes" id="UP000319722"/>
    </source>
</evidence>
<dbReference type="AlphaFoldDB" id="A0A561CHJ4"/>
<dbReference type="Proteomes" id="UP000319722">
    <property type="component" value="Unassembled WGS sequence"/>
</dbReference>
<protein>
    <recommendedName>
        <fullName evidence="1">JmjC domain-containing protein</fullName>
    </recommendedName>
</protein>
<reference evidence="2 3" key="1">
    <citation type="submission" date="2019-06" db="EMBL/GenBank/DDBJ databases">
        <title>Sorghum-associated microbial communities from plants grown in Nebraska, USA.</title>
        <authorList>
            <person name="Schachtman D."/>
        </authorList>
    </citation>
    <scope>NUCLEOTIDE SEQUENCE [LARGE SCALE GENOMIC DNA]</scope>
    <source>
        <strain evidence="2 3">T529</strain>
    </source>
</reference>
<accession>A0A561CHJ4</accession>